<name>A0A0G0VIG7_9BACT</name>
<dbReference type="EMBL" id="LCAW01000006">
    <property type="protein sequence ID" value="KKR99401.1"/>
    <property type="molecule type" value="Genomic_DNA"/>
</dbReference>
<evidence type="ECO:0000313" key="1">
    <source>
        <dbReference type="EMBL" id="KKR99401.1"/>
    </source>
</evidence>
<dbReference type="Proteomes" id="UP000033930">
    <property type="component" value="Unassembled WGS sequence"/>
</dbReference>
<comment type="caution">
    <text evidence="1">The sequence shown here is derived from an EMBL/GenBank/DDBJ whole genome shotgun (WGS) entry which is preliminary data.</text>
</comment>
<sequence>MITNPKRHKRIKEFIDKDHKVMNDYYELGEDSVTNDKAKLALKKIIQQDPVFTIHIWI</sequence>
<reference evidence="1 2" key="1">
    <citation type="journal article" date="2015" name="Nature">
        <title>rRNA introns, odd ribosomes, and small enigmatic genomes across a large radiation of phyla.</title>
        <authorList>
            <person name="Brown C.T."/>
            <person name="Hug L.A."/>
            <person name="Thomas B.C."/>
            <person name="Sharon I."/>
            <person name="Castelle C.J."/>
            <person name="Singh A."/>
            <person name="Wilkins M.J."/>
            <person name="Williams K.H."/>
            <person name="Banfield J.F."/>
        </authorList>
    </citation>
    <scope>NUCLEOTIDE SEQUENCE [LARGE SCALE GENOMIC DNA]</scope>
</reference>
<organism evidence="1 2">
    <name type="scientific">Candidatus Uhrbacteria bacterium GW2011_GWC1_41_20</name>
    <dbReference type="NCBI Taxonomy" id="1618983"/>
    <lineage>
        <taxon>Bacteria</taxon>
        <taxon>Candidatus Uhriibacteriota</taxon>
    </lineage>
</organism>
<proteinExistence type="predicted"/>
<evidence type="ECO:0000313" key="2">
    <source>
        <dbReference type="Proteomes" id="UP000033930"/>
    </source>
</evidence>
<accession>A0A0G0VIG7</accession>
<protein>
    <submittedName>
        <fullName evidence="1">Uncharacterized protein</fullName>
    </submittedName>
</protein>
<dbReference type="AlphaFoldDB" id="A0A0G0VIG7"/>
<gene>
    <name evidence="1" type="ORF">UU50_C0006G0004</name>
</gene>